<feature type="compositionally biased region" description="Basic and acidic residues" evidence="2">
    <location>
        <begin position="180"/>
        <end position="191"/>
    </location>
</feature>
<reference evidence="4" key="1">
    <citation type="submission" date="2022-10" db="EMBL/GenBank/DDBJ databases">
        <authorList>
            <person name="Chen Y."/>
            <person name="Dougan E. K."/>
            <person name="Chan C."/>
            <person name="Rhodes N."/>
            <person name="Thang M."/>
        </authorList>
    </citation>
    <scope>NUCLEOTIDE SEQUENCE</scope>
</reference>
<keyword evidence="1" id="KW-0175">Coiled coil</keyword>
<keyword evidence="3" id="KW-0812">Transmembrane</keyword>
<evidence type="ECO:0000256" key="1">
    <source>
        <dbReference type="SAM" id="Coils"/>
    </source>
</evidence>
<feature type="compositionally biased region" description="Basic residues" evidence="2">
    <location>
        <begin position="888"/>
        <end position="900"/>
    </location>
</feature>
<organism evidence="4">
    <name type="scientific">Cladocopium goreaui</name>
    <dbReference type="NCBI Taxonomy" id="2562237"/>
    <lineage>
        <taxon>Eukaryota</taxon>
        <taxon>Sar</taxon>
        <taxon>Alveolata</taxon>
        <taxon>Dinophyceae</taxon>
        <taxon>Suessiales</taxon>
        <taxon>Symbiodiniaceae</taxon>
        <taxon>Cladocopium</taxon>
    </lineage>
</organism>
<keyword evidence="6" id="KW-1185">Reference proteome</keyword>
<dbReference type="AlphaFoldDB" id="A0A9P1C4B2"/>
<dbReference type="OrthoDB" id="430238at2759"/>
<dbReference type="EMBL" id="CAMXCT030000922">
    <property type="protein sequence ID" value="CAL4772131.1"/>
    <property type="molecule type" value="Genomic_DNA"/>
</dbReference>
<feature type="coiled-coil region" evidence="1">
    <location>
        <begin position="1059"/>
        <end position="1093"/>
    </location>
</feature>
<feature type="compositionally biased region" description="Basic and acidic residues" evidence="2">
    <location>
        <begin position="877"/>
        <end position="887"/>
    </location>
</feature>
<protein>
    <submittedName>
        <fullName evidence="5">Retrovirus-related Pol polyprotein from transposon TNT 1-94</fullName>
    </submittedName>
</protein>
<sequence length="1241" mass="140482">MSTNSAASSSDGTSQRDSYIPLFSGQPAEYREWRKCINLYHQKMVLANRKGESILNIVGSLTGSARRLVEDFDVAKAEEDNAFQDLLKLLDQHFKHDSRVQLPSDFDGYFERFSELKLSRGYLKPQSWSFAVTNFQSKLQDSKGKKGKAGKSLSKNGSPKGGSPKGKSGASYKYTKAPMKPHDPRGRASAAGHERYDVAMLDPGASAFLSGFGHARRYLQFLESQGYPINDVQFHRCRHKFHFGGDGECWSKWVMQLPMCIAGRFGQAQVFLLKGETPFLCGRPIIESLGIVMDFQNKKVRMDCGEVDPMSLNLRQFENEEQAFALFDDCVVTSVLHEKGRKIWEVYAGKGRTAEVAGKGRTAEIAAMGAQVETCSRETGWDFDIASHSLWFLQRLESECSDDRGLCRRQVLLLHHLLSQSDVKFQLWIQHLPHFMSLRVLVKISLSSDVDMNALRSMCCYKFLDELQTLFEIKPGLYHVVPRRSTVDVNAFKDVPIDPNVLDPIRTTVMKQPDRQIEVLNDDGTEKRISKLAWTGTTVFQINGEARRELCMFSCHYAKKMGREVKTQMMRQQRKKDKKAVSYNDVDALQGNLDTTSPTTSRLSRNFLLSLTSTLQWQLWTSDISTAFLQGLPQERKLWIKLPSECLHCGPETLMLLKMPCYGQLDAPRRWYLEACHRLRGLGLRQHLLDPCCFLVFEKDFVTEFSPGAVGDCGLVGIICLHVDDMLGAGDGNSLTYQKVIKALKETFTFREWHDGDSLSYCGAGIQRDANGIKLHRTSQYFHALWRSYERHPDWFLAELLQARSVLNPVMITGAKALYDSYRREPLIFNVTDRRPSLEIRVVKASMRQTLADKLRHAKIKFLYDPGYVAAKKKTLEEKREELESSTKTRKQKHSKNVKKPKNDFQPENAEAPENDLIPAKGDLTAELFTDEEFKMDEEHDVAQYDLVPQNAQAPVNVCYAQSFAVVKYVNARRASHGAVVNVPTLLEKFVFKTLAFLAAGLGMENIPLAQGTDVCNTPGFSADETGSNNYLSWSLLLLFLGLVILTLWFALRRSVRRLVELDYQLSTARQQIALLERDLAEAEGRQATVEDERSLVMRNSNVLSVMHGELQQAHERRTQAHDRARRAFAEQRDAEVELRNALRLSAPELQTGFEAAHALEVHFERCPLGGMISIQDGARSWHTDSDCPELYVSGREIQNRVPCPFCAQTPRDPDDLNAGLRVIHAPDGVQLENLRAPADQ</sequence>
<dbReference type="EMBL" id="CAMXCT010000922">
    <property type="protein sequence ID" value="CAI3984819.1"/>
    <property type="molecule type" value="Genomic_DNA"/>
</dbReference>
<comment type="caution">
    <text evidence="4">The sequence shown here is derived from an EMBL/GenBank/DDBJ whole genome shotgun (WGS) entry which is preliminary data.</text>
</comment>
<feature type="transmembrane region" description="Helical" evidence="3">
    <location>
        <begin position="1031"/>
        <end position="1052"/>
    </location>
</feature>
<evidence type="ECO:0000256" key="3">
    <source>
        <dbReference type="SAM" id="Phobius"/>
    </source>
</evidence>
<dbReference type="Proteomes" id="UP001152797">
    <property type="component" value="Unassembled WGS sequence"/>
</dbReference>
<dbReference type="EMBL" id="CAMXCT020000922">
    <property type="protein sequence ID" value="CAL1138194.1"/>
    <property type="molecule type" value="Genomic_DNA"/>
</dbReference>
<feature type="compositionally biased region" description="Polar residues" evidence="2">
    <location>
        <begin position="1"/>
        <end position="17"/>
    </location>
</feature>
<proteinExistence type="predicted"/>
<keyword evidence="3" id="KW-0472">Membrane</keyword>
<feature type="region of interest" description="Disordered" evidence="2">
    <location>
        <begin position="141"/>
        <end position="191"/>
    </location>
</feature>
<reference evidence="5 6" key="2">
    <citation type="submission" date="2024-05" db="EMBL/GenBank/DDBJ databases">
        <authorList>
            <person name="Chen Y."/>
            <person name="Shah S."/>
            <person name="Dougan E. K."/>
            <person name="Thang M."/>
            <person name="Chan C."/>
        </authorList>
    </citation>
    <scope>NUCLEOTIDE SEQUENCE [LARGE SCALE GENOMIC DNA]</scope>
</reference>
<name>A0A9P1C4B2_9DINO</name>
<evidence type="ECO:0000313" key="6">
    <source>
        <dbReference type="Proteomes" id="UP001152797"/>
    </source>
</evidence>
<accession>A0A9P1C4B2</accession>
<evidence type="ECO:0000256" key="2">
    <source>
        <dbReference type="SAM" id="MobiDB-lite"/>
    </source>
</evidence>
<feature type="region of interest" description="Disordered" evidence="2">
    <location>
        <begin position="877"/>
        <end position="916"/>
    </location>
</feature>
<gene>
    <name evidence="4" type="ORF">C1SCF055_LOCUS12330</name>
</gene>
<keyword evidence="3" id="KW-1133">Transmembrane helix</keyword>
<feature type="region of interest" description="Disordered" evidence="2">
    <location>
        <begin position="1"/>
        <end position="20"/>
    </location>
</feature>
<evidence type="ECO:0000313" key="5">
    <source>
        <dbReference type="EMBL" id="CAL4772131.1"/>
    </source>
</evidence>
<evidence type="ECO:0000313" key="4">
    <source>
        <dbReference type="EMBL" id="CAI3984819.1"/>
    </source>
</evidence>